<sequence>MPKPKRSNLLALAVLSLLHEKPMHPYEIGVKMKQRGMSDTIKLNTGSLYAVIDHLLKNGLIEPVETLKEGKHPERTIYRPTAAGGHEFSDWLRSLLRTPLKEYPQFAASLSFLAHLSPGEACHLLREREITLAKRIDETRASMNETLRMGIDRLFVIETEYELALLEAEKAWLDRLIQEIEDGPLAVHQGGERIWSVQYEER</sequence>
<name>A0ABR5A947_9BACL</name>
<feature type="domain" description="Transcription regulator PadR N-terminal" evidence="1">
    <location>
        <begin position="14"/>
        <end position="88"/>
    </location>
</feature>
<dbReference type="RefSeq" id="WP_041058647.1">
    <property type="nucleotide sequence ID" value="NZ_JXAL01000001.1"/>
</dbReference>
<evidence type="ECO:0000313" key="2">
    <source>
        <dbReference type="EMBL" id="KIL37358.1"/>
    </source>
</evidence>
<proteinExistence type="predicted"/>
<dbReference type="PANTHER" id="PTHR33169">
    <property type="entry name" value="PADR-FAMILY TRANSCRIPTIONAL REGULATOR"/>
    <property type="match status" value="1"/>
</dbReference>
<dbReference type="PANTHER" id="PTHR33169:SF27">
    <property type="entry name" value="TRANSCRIPTIONAL REGULATOR PADR FAMILY PROTEIN"/>
    <property type="match status" value="1"/>
</dbReference>
<evidence type="ECO:0000313" key="3">
    <source>
        <dbReference type="Proteomes" id="UP000054526"/>
    </source>
</evidence>
<dbReference type="InterPro" id="IPR052509">
    <property type="entry name" value="Metal_resp_DNA-bind_regulator"/>
</dbReference>
<gene>
    <name evidence="2" type="ORF">SD71_01395</name>
</gene>
<keyword evidence="3" id="KW-1185">Reference proteome</keyword>
<dbReference type="Pfam" id="PF03551">
    <property type="entry name" value="PadR"/>
    <property type="match status" value="1"/>
</dbReference>
<dbReference type="InterPro" id="IPR036390">
    <property type="entry name" value="WH_DNA-bd_sf"/>
</dbReference>
<dbReference type="EMBL" id="JXAL01000001">
    <property type="protein sequence ID" value="KIL37358.1"/>
    <property type="molecule type" value="Genomic_DNA"/>
</dbReference>
<protein>
    <recommendedName>
        <fullName evidence="1">Transcription regulator PadR N-terminal domain-containing protein</fullName>
    </recommendedName>
</protein>
<dbReference type="Proteomes" id="UP000054526">
    <property type="component" value="Unassembled WGS sequence"/>
</dbReference>
<dbReference type="InterPro" id="IPR036388">
    <property type="entry name" value="WH-like_DNA-bd_sf"/>
</dbReference>
<accession>A0ABR5A947</accession>
<evidence type="ECO:0000259" key="1">
    <source>
        <dbReference type="Pfam" id="PF03551"/>
    </source>
</evidence>
<dbReference type="SUPFAM" id="SSF46785">
    <property type="entry name" value="Winged helix' DNA-binding domain"/>
    <property type="match status" value="1"/>
</dbReference>
<dbReference type="Gene3D" id="1.10.10.10">
    <property type="entry name" value="Winged helix-like DNA-binding domain superfamily/Winged helix DNA-binding domain"/>
    <property type="match status" value="1"/>
</dbReference>
<reference evidence="2 3" key="1">
    <citation type="submission" date="2014-12" db="EMBL/GenBank/DDBJ databases">
        <title>Draft genome sequence of Cohnella kolymensis strain B-2846.</title>
        <authorList>
            <person name="Karlyshev A.V."/>
            <person name="Kudryashova E.B."/>
        </authorList>
    </citation>
    <scope>NUCLEOTIDE SEQUENCE [LARGE SCALE GENOMIC DNA]</scope>
    <source>
        <strain evidence="2 3">VKM B-2846</strain>
    </source>
</reference>
<comment type="caution">
    <text evidence="2">The sequence shown here is derived from an EMBL/GenBank/DDBJ whole genome shotgun (WGS) entry which is preliminary data.</text>
</comment>
<dbReference type="InterPro" id="IPR005149">
    <property type="entry name" value="Tscrpt_reg_PadR_N"/>
</dbReference>
<organism evidence="2 3">
    <name type="scientific">Cohnella kolymensis</name>
    <dbReference type="NCBI Taxonomy" id="1590652"/>
    <lineage>
        <taxon>Bacteria</taxon>
        <taxon>Bacillati</taxon>
        <taxon>Bacillota</taxon>
        <taxon>Bacilli</taxon>
        <taxon>Bacillales</taxon>
        <taxon>Paenibacillaceae</taxon>
        <taxon>Cohnella</taxon>
    </lineage>
</organism>